<protein>
    <recommendedName>
        <fullName evidence="3">methylated-DNA--[protein]-cysteine S-methyltransferase</fullName>
        <ecNumber evidence="3">2.1.1.63</ecNumber>
    </recommendedName>
</protein>
<accession>A0A1J5GQB0</accession>
<dbReference type="PANTHER" id="PTHR10815:SF5">
    <property type="entry name" value="METHYLATED-DNA--PROTEIN-CYSTEINE METHYLTRANSFERASE"/>
    <property type="match status" value="1"/>
</dbReference>
<dbReference type="InterPro" id="IPR036217">
    <property type="entry name" value="MethylDNA_cys_MeTrfase_DNAb"/>
</dbReference>
<sequence length="176" mass="20048">MQEISFKYNIFLTAWGWAGLVAGQEGLRILVLPEERKEDVLVKIKKELKYNNLIEEKGGWEDLIKDIKEYFTGKKVDFSNWQLDLNEYTDFQKSILQIVKKIPYGKIQTYKKVAEAANYPKAYRAVGNTMAHNPIPLIIPCHRVIGSNGKLVGFSASGGIVLKQKMLDLESEIQAK</sequence>
<evidence type="ECO:0000256" key="2">
    <source>
        <dbReference type="ARBA" id="ARBA00008711"/>
    </source>
</evidence>
<evidence type="ECO:0000256" key="8">
    <source>
        <dbReference type="ARBA" id="ARBA00049348"/>
    </source>
</evidence>
<comment type="catalytic activity">
    <reaction evidence="1">
        <text>a 4-O-methyl-thymidine in DNA + L-cysteinyl-[protein] = a thymidine in DNA + S-methyl-L-cysteinyl-[protein]</text>
        <dbReference type="Rhea" id="RHEA:53428"/>
        <dbReference type="Rhea" id="RHEA-COMP:10131"/>
        <dbReference type="Rhea" id="RHEA-COMP:10132"/>
        <dbReference type="Rhea" id="RHEA-COMP:13555"/>
        <dbReference type="Rhea" id="RHEA-COMP:13556"/>
        <dbReference type="ChEBI" id="CHEBI:29950"/>
        <dbReference type="ChEBI" id="CHEBI:82612"/>
        <dbReference type="ChEBI" id="CHEBI:137386"/>
        <dbReference type="ChEBI" id="CHEBI:137387"/>
        <dbReference type="EC" id="2.1.1.63"/>
    </reaction>
</comment>
<feature type="domain" description="Methylated-DNA-[protein]-cysteine S-methyltransferase DNA binding" evidence="9">
    <location>
        <begin position="90"/>
        <end position="171"/>
    </location>
</feature>
<dbReference type="PROSITE" id="PS00374">
    <property type="entry name" value="MGMT"/>
    <property type="match status" value="1"/>
</dbReference>
<dbReference type="EMBL" id="MNYY01000021">
    <property type="protein sequence ID" value="OIP74491.1"/>
    <property type="molecule type" value="Genomic_DNA"/>
</dbReference>
<dbReference type="STRING" id="1805029.AUK42_00965"/>
<dbReference type="InterPro" id="IPR001497">
    <property type="entry name" value="MethylDNA_cys_MeTrfase_AS"/>
</dbReference>
<dbReference type="EC" id="2.1.1.63" evidence="3"/>
<accession>A0A2M8CD49</accession>
<dbReference type="Proteomes" id="UP000230646">
    <property type="component" value="Unassembled WGS sequence"/>
</dbReference>
<reference evidence="10 14" key="1">
    <citation type="journal article" date="2016" name="Environ. Microbiol.">
        <title>Genomic resolution of a cold subsurface aquifer community provides metabolic insights for novel microbes adapted to high CO concentrations.</title>
        <authorList>
            <person name="Probst A.J."/>
            <person name="Castelle C.J."/>
            <person name="Singh A."/>
            <person name="Brown C.T."/>
            <person name="Anantharaman K."/>
            <person name="Sharon I."/>
            <person name="Hug L.A."/>
            <person name="Burstein D."/>
            <person name="Emerson J.B."/>
            <person name="Thomas B.C."/>
            <person name="Banfield J.F."/>
        </authorList>
    </citation>
    <scope>NUCLEOTIDE SEQUENCE [LARGE SCALE GENOMIC DNA]</scope>
    <source>
        <strain evidence="10">CG2_30_33_13</strain>
    </source>
</reference>
<evidence type="ECO:0000256" key="5">
    <source>
        <dbReference type="ARBA" id="ARBA00022679"/>
    </source>
</evidence>
<dbReference type="GO" id="GO:0003908">
    <property type="term" value="F:methylated-DNA-[protein]-cysteine S-methyltransferase activity"/>
    <property type="evidence" value="ECO:0007669"/>
    <property type="project" value="UniProtKB-EC"/>
</dbReference>
<evidence type="ECO:0000313" key="16">
    <source>
        <dbReference type="Proteomes" id="UP000230646"/>
    </source>
</evidence>
<name>A0A1J5GQB0_9BACT</name>
<evidence type="ECO:0000313" key="11">
    <source>
        <dbReference type="EMBL" id="PIX34050.1"/>
    </source>
</evidence>
<evidence type="ECO:0000259" key="9">
    <source>
        <dbReference type="Pfam" id="PF01035"/>
    </source>
</evidence>
<evidence type="ECO:0000256" key="1">
    <source>
        <dbReference type="ARBA" id="ARBA00001286"/>
    </source>
</evidence>
<evidence type="ECO:0000313" key="14">
    <source>
        <dbReference type="Proteomes" id="UP000182763"/>
    </source>
</evidence>
<dbReference type="Pfam" id="PF01035">
    <property type="entry name" value="DNA_binding_1"/>
    <property type="match status" value="1"/>
</dbReference>
<proteinExistence type="inferred from homology"/>
<dbReference type="RefSeq" id="WP_406607531.1">
    <property type="nucleotide sequence ID" value="NZ_PFKO01000199.1"/>
</dbReference>
<dbReference type="FunFam" id="1.10.10.10:FF:000214">
    <property type="entry name" value="Methylated-DNA--protein-cysteine methyltransferase"/>
    <property type="match status" value="1"/>
</dbReference>
<dbReference type="CDD" id="cd06445">
    <property type="entry name" value="ATase"/>
    <property type="match status" value="1"/>
</dbReference>
<comment type="catalytic activity">
    <reaction evidence="8">
        <text>a 6-O-methyl-2'-deoxyguanosine in DNA + L-cysteinyl-[protein] = S-methyl-L-cysteinyl-[protein] + a 2'-deoxyguanosine in DNA</text>
        <dbReference type="Rhea" id="RHEA:24000"/>
        <dbReference type="Rhea" id="RHEA-COMP:10131"/>
        <dbReference type="Rhea" id="RHEA-COMP:10132"/>
        <dbReference type="Rhea" id="RHEA-COMP:11367"/>
        <dbReference type="Rhea" id="RHEA-COMP:11368"/>
        <dbReference type="ChEBI" id="CHEBI:29950"/>
        <dbReference type="ChEBI" id="CHEBI:82612"/>
        <dbReference type="ChEBI" id="CHEBI:85445"/>
        <dbReference type="ChEBI" id="CHEBI:85448"/>
        <dbReference type="EC" id="2.1.1.63"/>
    </reaction>
</comment>
<accession>A0A2M7PQG1</accession>
<dbReference type="Gene3D" id="1.10.10.10">
    <property type="entry name" value="Winged helix-like DNA-binding domain superfamily/Winged helix DNA-binding domain"/>
    <property type="match status" value="1"/>
</dbReference>
<gene>
    <name evidence="10" type="ORF">AUK42_00965</name>
    <name evidence="13" type="ORF">CO097_03780</name>
    <name evidence="12" type="ORF">COZ07_05180</name>
    <name evidence="11" type="ORF">COZ58_05245</name>
</gene>
<comment type="similarity">
    <text evidence="2">Belongs to the MGMT family.</text>
</comment>
<keyword evidence="5" id="KW-0808">Transferase</keyword>
<reference evidence="11" key="3">
    <citation type="submission" date="2017-09" db="EMBL/GenBank/DDBJ databases">
        <title>Depth-based differentiation of microbial function through sediment-hosted aquifers and enrichment of novel symbionts in the deep terrestrial subsurface.</title>
        <authorList>
            <person name="Probst A.J."/>
            <person name="Ladd B."/>
            <person name="Jarett J.K."/>
            <person name="Geller-Mcgrath D.E."/>
            <person name="Sieber C.M.K."/>
            <person name="Emerson J.B."/>
            <person name="Anantharaman K."/>
            <person name="Thomas B.C."/>
            <person name="Malmstrom R."/>
            <person name="Stieglmeier M."/>
            <person name="Klingl A."/>
            <person name="Woyke T."/>
            <person name="Ryan C.M."/>
            <person name="Banfield J.F."/>
        </authorList>
    </citation>
    <scope>NUCLEOTIDE SEQUENCE</scope>
    <source>
        <strain evidence="11">CG_4_8_14_3_um_filter_34_18</strain>
    </source>
</reference>
<accession>A0A2M7K7F9</accession>
<keyword evidence="6" id="KW-0227">DNA damage</keyword>
<evidence type="ECO:0000256" key="6">
    <source>
        <dbReference type="ARBA" id="ARBA00022763"/>
    </source>
</evidence>
<dbReference type="InterPro" id="IPR036631">
    <property type="entry name" value="MGMT_N_sf"/>
</dbReference>
<dbReference type="EMBL" id="PFTV01000092">
    <property type="protein sequence ID" value="PJB57004.1"/>
    <property type="molecule type" value="Genomic_DNA"/>
</dbReference>
<organism evidence="10 14">
    <name type="scientific">Candidatus Infernicultor aquiphilus</name>
    <dbReference type="NCBI Taxonomy" id="1805029"/>
    <lineage>
        <taxon>Bacteria</taxon>
        <taxon>Pseudomonadati</taxon>
        <taxon>Atribacterota</taxon>
        <taxon>Candidatus Phoenicimicrobiia</taxon>
        <taxon>Candidatus Pheonicimicrobiales</taxon>
        <taxon>Candidatus Phoenicimicrobiaceae</taxon>
        <taxon>Candidatus Infernicultor</taxon>
    </lineage>
</organism>
<evidence type="ECO:0000256" key="7">
    <source>
        <dbReference type="ARBA" id="ARBA00023204"/>
    </source>
</evidence>
<dbReference type="Proteomes" id="UP000231493">
    <property type="component" value="Unassembled WGS sequence"/>
</dbReference>
<dbReference type="PANTHER" id="PTHR10815">
    <property type="entry name" value="METHYLATED-DNA--PROTEIN-CYSTEINE METHYLTRANSFERASE"/>
    <property type="match status" value="1"/>
</dbReference>
<evidence type="ECO:0000313" key="12">
    <source>
        <dbReference type="EMBL" id="PIY32582.1"/>
    </source>
</evidence>
<evidence type="ECO:0000256" key="4">
    <source>
        <dbReference type="ARBA" id="ARBA00022603"/>
    </source>
</evidence>
<dbReference type="EMBL" id="PFIP01000109">
    <property type="protein sequence ID" value="PIX34050.1"/>
    <property type="molecule type" value="Genomic_DNA"/>
</dbReference>
<dbReference type="InterPro" id="IPR014048">
    <property type="entry name" value="MethylDNA_cys_MeTrfase_DNA-bd"/>
</dbReference>
<dbReference type="Proteomes" id="UP000182763">
    <property type="component" value="Unassembled WGS sequence"/>
</dbReference>
<evidence type="ECO:0000313" key="10">
    <source>
        <dbReference type="EMBL" id="OIP74491.1"/>
    </source>
</evidence>
<dbReference type="GO" id="GO:0032259">
    <property type="term" value="P:methylation"/>
    <property type="evidence" value="ECO:0007669"/>
    <property type="project" value="UniProtKB-KW"/>
</dbReference>
<dbReference type="SUPFAM" id="SSF53155">
    <property type="entry name" value="Methylated DNA-protein cysteine methyltransferase domain"/>
    <property type="match status" value="1"/>
</dbReference>
<evidence type="ECO:0000313" key="13">
    <source>
        <dbReference type="EMBL" id="PJB57004.1"/>
    </source>
</evidence>
<dbReference type="SUPFAM" id="SSF46767">
    <property type="entry name" value="Methylated DNA-protein cysteine methyltransferase, C-terminal domain"/>
    <property type="match status" value="1"/>
</dbReference>
<evidence type="ECO:0000256" key="3">
    <source>
        <dbReference type="ARBA" id="ARBA00011918"/>
    </source>
</evidence>
<comment type="caution">
    <text evidence="10">The sequence shown here is derived from an EMBL/GenBank/DDBJ whole genome shotgun (WGS) entry which is preliminary data.</text>
</comment>
<dbReference type="Proteomes" id="UP000228560">
    <property type="component" value="Unassembled WGS sequence"/>
</dbReference>
<evidence type="ECO:0000313" key="15">
    <source>
        <dbReference type="Proteomes" id="UP000228560"/>
    </source>
</evidence>
<dbReference type="EMBL" id="PFKO01000199">
    <property type="protein sequence ID" value="PIY32582.1"/>
    <property type="molecule type" value="Genomic_DNA"/>
</dbReference>
<dbReference type="GO" id="GO:0006281">
    <property type="term" value="P:DNA repair"/>
    <property type="evidence" value="ECO:0007669"/>
    <property type="project" value="UniProtKB-KW"/>
</dbReference>
<reference evidence="15 16" key="2">
    <citation type="submission" date="2017-09" db="EMBL/GenBank/DDBJ databases">
        <title>Depth-based differentiation of microbial function through sediment-hosted aquifers and enrichment of novel symbionts in the deep terrestrial subsurface.</title>
        <authorList>
            <person name="Probst A.J."/>
            <person name="Ladd B."/>
            <person name="Jarett J.K."/>
            <person name="Geller-Mcgrath D.E."/>
            <person name="Sieber C.M."/>
            <person name="Emerson J.B."/>
            <person name="Anantharaman K."/>
            <person name="Thomas B.C."/>
            <person name="Malmstrom R."/>
            <person name="Stieglmeier M."/>
            <person name="Klingl A."/>
            <person name="Woyke T."/>
            <person name="Ryan C.M."/>
            <person name="Banfield J.F."/>
        </authorList>
    </citation>
    <scope>NUCLEOTIDE SEQUENCE [LARGE SCALE GENOMIC DNA]</scope>
    <source>
        <strain evidence="12">CG_4_10_14_3_um_filter_34_13</strain>
        <strain evidence="13">CG_4_9_14_3_um_filter_33_16</strain>
    </source>
</reference>
<keyword evidence="7" id="KW-0234">DNA repair</keyword>
<dbReference type="AlphaFoldDB" id="A0A1J5GQB0"/>
<dbReference type="NCBIfam" id="TIGR00589">
    <property type="entry name" value="ogt"/>
    <property type="match status" value="1"/>
</dbReference>
<keyword evidence="4" id="KW-0489">Methyltransferase</keyword>
<dbReference type="InterPro" id="IPR036388">
    <property type="entry name" value="WH-like_DNA-bd_sf"/>
</dbReference>